<dbReference type="Proteomes" id="UP000015100">
    <property type="component" value="Unassembled WGS sequence"/>
</dbReference>
<evidence type="ECO:0000313" key="2">
    <source>
        <dbReference type="EMBL" id="EPS45580.1"/>
    </source>
</evidence>
<accession>S8ARH3</accession>
<proteinExistence type="predicted"/>
<dbReference type="OrthoDB" id="5418116at2759"/>
<evidence type="ECO:0000256" key="1">
    <source>
        <dbReference type="SAM" id="MobiDB-lite"/>
    </source>
</evidence>
<dbReference type="HOGENOM" id="CLU_539702_0_0_1"/>
<keyword evidence="3" id="KW-1185">Reference proteome</keyword>
<feature type="region of interest" description="Disordered" evidence="1">
    <location>
        <begin position="170"/>
        <end position="209"/>
    </location>
</feature>
<comment type="caution">
    <text evidence="2">The sequence shown here is derived from an EMBL/GenBank/DDBJ whole genome shotgun (WGS) entry which is preliminary data.</text>
</comment>
<organism evidence="2 3">
    <name type="scientific">Dactylellina haptotyla (strain CBS 200.50)</name>
    <name type="common">Nematode-trapping fungus</name>
    <name type="synonym">Monacrosporium haptotylum</name>
    <dbReference type="NCBI Taxonomy" id="1284197"/>
    <lineage>
        <taxon>Eukaryota</taxon>
        <taxon>Fungi</taxon>
        <taxon>Dikarya</taxon>
        <taxon>Ascomycota</taxon>
        <taxon>Pezizomycotina</taxon>
        <taxon>Orbiliomycetes</taxon>
        <taxon>Orbiliales</taxon>
        <taxon>Orbiliaceae</taxon>
        <taxon>Dactylellina</taxon>
    </lineage>
</organism>
<dbReference type="OMA" id="NIHITNH"/>
<sequence length="505" mass="56205">MGLHRPQRSSFHDLPTPPPSTPLSLAPLPPLASTVNIHITNHHHHHFGIQTPPSTAPRKVIGSKSRAALLSSKSSRKPETKSPLLQRIIQNFSPIYGYLTPAATPAPSPLQITLTGEESTWEDEEEEEFEEQDLEELSELSSDTATIFDDMPTQPMVRFSASASSRYIEDFQTEPASETEAEEEESRLLSPTGIWSPPQIDNSSPASSIAEEDTLTRIFGTLHGATSSKLRLQRNHTKKARQQLPQCYDHDLRLPDEEPGCDVVACDWKRKRNPHRFNNYSAGFVQCRVPKCDVCIAHETYGEKSVWKLSAPKGHTAESHRLRSRIRYLCKKCPQPAPAPPGGIGPVELCTCVLRDGDGIPTDMWFQCKDCAESAWFDFDSKFGGVDGILVPPKRARRKKNKYGIIVRPRKTRKQRLLGVKETRIKRCSCGSYAPSDGRYGAYCTWCLCPVVGLEMMELGGAATKSGKQYMPKSQGGSGYYSEDDVEDEDVVMDEIMDEDSGIAL</sequence>
<feature type="region of interest" description="Disordered" evidence="1">
    <location>
        <begin position="1"/>
        <end position="27"/>
    </location>
</feature>
<name>S8ARH3_DACHA</name>
<dbReference type="AlphaFoldDB" id="S8ARH3"/>
<evidence type="ECO:0000313" key="3">
    <source>
        <dbReference type="Proteomes" id="UP000015100"/>
    </source>
</evidence>
<dbReference type="EMBL" id="AQGS01000013">
    <property type="protein sequence ID" value="EPS45580.1"/>
    <property type="molecule type" value="Genomic_DNA"/>
</dbReference>
<protein>
    <submittedName>
        <fullName evidence="2">Uncharacterized protein</fullName>
    </submittedName>
</protein>
<reference evidence="2 3" key="1">
    <citation type="journal article" date="2013" name="PLoS Genet.">
        <title>Genomic mechanisms accounting for the adaptation to parasitism in nematode-trapping fungi.</title>
        <authorList>
            <person name="Meerupati T."/>
            <person name="Andersson K.M."/>
            <person name="Friman E."/>
            <person name="Kumar D."/>
            <person name="Tunlid A."/>
            <person name="Ahren D."/>
        </authorList>
    </citation>
    <scope>NUCLEOTIDE SEQUENCE [LARGE SCALE GENOMIC DNA]</scope>
    <source>
        <strain evidence="2 3">CBS 200.50</strain>
    </source>
</reference>
<gene>
    <name evidence="2" type="ORF">H072_431</name>
</gene>
<reference evidence="3" key="2">
    <citation type="submission" date="2013-04" db="EMBL/GenBank/DDBJ databases">
        <title>Genomic mechanisms accounting for the adaptation to parasitism in nematode-trapping fungi.</title>
        <authorList>
            <person name="Ahren D.G."/>
        </authorList>
    </citation>
    <scope>NUCLEOTIDE SEQUENCE [LARGE SCALE GENOMIC DNA]</scope>
    <source>
        <strain evidence="3">CBS 200.50</strain>
    </source>
</reference>